<name>A0A315ZVI9_9FIRM</name>
<keyword evidence="3" id="KW-1185">Reference proteome</keyword>
<dbReference type="AlphaFoldDB" id="A0A315ZVI9"/>
<evidence type="ECO:0000313" key="3">
    <source>
        <dbReference type="Proteomes" id="UP000254051"/>
    </source>
</evidence>
<sequence length="44" mass="5004">MAQDVKHSYSGTRKTSGGFKSGNMNKFIFAGTKRKRRKVRKKGK</sequence>
<gene>
    <name evidence="2" type="ORF">SAMN05216529_10725</name>
</gene>
<reference evidence="3" key="1">
    <citation type="submission" date="2017-07" db="EMBL/GenBank/DDBJ databases">
        <authorList>
            <person name="Varghese N."/>
            <person name="Submissions S."/>
        </authorList>
    </citation>
    <scope>NUCLEOTIDE SEQUENCE [LARGE SCALE GENOMIC DNA]</scope>
    <source>
        <strain evidence="3">NLAE-zl-C134</strain>
    </source>
</reference>
<evidence type="ECO:0000256" key="1">
    <source>
        <dbReference type="SAM" id="MobiDB-lite"/>
    </source>
</evidence>
<proteinExistence type="predicted"/>
<feature type="region of interest" description="Disordered" evidence="1">
    <location>
        <begin position="1"/>
        <end position="27"/>
    </location>
</feature>
<dbReference type="RefSeq" id="WP_278321245.1">
    <property type="nucleotide sequence ID" value="NZ_QGDS01000007.1"/>
</dbReference>
<protein>
    <submittedName>
        <fullName evidence="2">Uncharacterized protein</fullName>
    </submittedName>
</protein>
<evidence type="ECO:0000313" key="2">
    <source>
        <dbReference type="EMBL" id="SUQ14573.1"/>
    </source>
</evidence>
<dbReference type="EMBL" id="UHJJ01000007">
    <property type="protein sequence ID" value="SUQ14573.1"/>
    <property type="molecule type" value="Genomic_DNA"/>
</dbReference>
<dbReference type="Proteomes" id="UP000254051">
    <property type="component" value="Unassembled WGS sequence"/>
</dbReference>
<organism evidence="2 3">
    <name type="scientific">Faecalicatena contorta</name>
    <dbReference type="NCBI Taxonomy" id="39482"/>
    <lineage>
        <taxon>Bacteria</taxon>
        <taxon>Bacillati</taxon>
        <taxon>Bacillota</taxon>
        <taxon>Clostridia</taxon>
        <taxon>Lachnospirales</taxon>
        <taxon>Lachnospiraceae</taxon>
        <taxon>Faecalicatena</taxon>
    </lineage>
</organism>
<accession>A0A315ZVI9</accession>